<dbReference type="Proteomes" id="UP001307849">
    <property type="component" value="Unassembled WGS sequence"/>
</dbReference>
<keyword evidence="2" id="KW-0732">Signal</keyword>
<dbReference type="AlphaFoldDB" id="A0AAN8NF95"/>
<evidence type="ECO:0000256" key="1">
    <source>
        <dbReference type="SAM" id="Phobius"/>
    </source>
</evidence>
<reference evidence="3 4" key="1">
    <citation type="submission" date="2019-10" db="EMBL/GenBank/DDBJ databases">
        <authorList>
            <person name="Palmer J.M."/>
        </authorList>
    </citation>
    <scope>NUCLEOTIDE SEQUENCE [LARGE SCALE GENOMIC DNA]</scope>
    <source>
        <strain evidence="3 4">TWF506</strain>
    </source>
</reference>
<protein>
    <submittedName>
        <fullName evidence="3">Uncharacterized protein</fullName>
    </submittedName>
</protein>
<accession>A0AAN8NF95</accession>
<evidence type="ECO:0000313" key="4">
    <source>
        <dbReference type="Proteomes" id="UP001307849"/>
    </source>
</evidence>
<keyword evidence="1" id="KW-0472">Membrane</keyword>
<sequence>MRTLRGLVWSLLAAFLPLILSIAPNIQCLALSDKFYNNYLEAQSFLRGGVRTRALRDLNQLEHHSHAPQCSMTYIKQKKYILCNINYGPSEDVSTMAPIPAKEFGIMELKGAAVDLEMATITLQMEVSTAVLPNVNAQLPTVLSVVSSTIVTDLATDELWNHHHHHHHHTADHEAPKPGCRFGFRGGEFFNRLEYSSTAHATPTRMTGLVRGESIKFEMNFEQGASADSVSASASLYLSYDPMWDTIAITGSHTASIGVWTTSTTYDVVNVSPFPSDPGAEFIPWVGGGLEVAVSKLSEVFCGAEELAPRTEFLPTLTETSPASSPSTQNFTLQGSFFGVVMYNSATATWNGRWGPYDSVASTLPFNATAIGADDSYKRSISEDWSVSRPFSDGREAEHVKQDAEFGPVNMVSQVGQWNAYRLKNSNARRRSKPLTTEIRAPIHINAARSTDTSLTARNAATIIVPAVTEVVTQTKTVTNTHIPLFGRIAQSKGTSAERRTDQGSRFMLWLPWVICFWLLVFICSFSLVWHRISSFTERQWRRIVRFFRPDLEPTDSSFWNILPTMRRPTARKVSGSEVIDPARLESTRHRGSKESFQSVELDRLMDY</sequence>
<dbReference type="EMBL" id="JAVHJM010000004">
    <property type="protein sequence ID" value="KAK6514780.1"/>
    <property type="molecule type" value="Genomic_DNA"/>
</dbReference>
<gene>
    <name evidence="3" type="ORF">TWF506_007142</name>
</gene>
<evidence type="ECO:0000313" key="3">
    <source>
        <dbReference type="EMBL" id="KAK6514780.1"/>
    </source>
</evidence>
<feature type="chain" id="PRO_5042851884" evidence="2">
    <location>
        <begin position="22"/>
        <end position="608"/>
    </location>
</feature>
<proteinExistence type="predicted"/>
<keyword evidence="4" id="KW-1185">Reference proteome</keyword>
<keyword evidence="1" id="KW-1133">Transmembrane helix</keyword>
<name>A0AAN8NF95_9PEZI</name>
<keyword evidence="1" id="KW-0812">Transmembrane</keyword>
<organism evidence="3 4">
    <name type="scientific">Arthrobotrys conoides</name>
    <dbReference type="NCBI Taxonomy" id="74498"/>
    <lineage>
        <taxon>Eukaryota</taxon>
        <taxon>Fungi</taxon>
        <taxon>Dikarya</taxon>
        <taxon>Ascomycota</taxon>
        <taxon>Pezizomycotina</taxon>
        <taxon>Orbiliomycetes</taxon>
        <taxon>Orbiliales</taxon>
        <taxon>Orbiliaceae</taxon>
        <taxon>Arthrobotrys</taxon>
    </lineage>
</organism>
<feature type="transmembrane region" description="Helical" evidence="1">
    <location>
        <begin position="507"/>
        <end position="530"/>
    </location>
</feature>
<comment type="caution">
    <text evidence="3">The sequence shown here is derived from an EMBL/GenBank/DDBJ whole genome shotgun (WGS) entry which is preliminary data.</text>
</comment>
<feature type="signal peptide" evidence="2">
    <location>
        <begin position="1"/>
        <end position="21"/>
    </location>
</feature>
<evidence type="ECO:0000256" key="2">
    <source>
        <dbReference type="SAM" id="SignalP"/>
    </source>
</evidence>